<feature type="transmembrane region" description="Helical" evidence="1">
    <location>
        <begin position="67"/>
        <end position="90"/>
    </location>
</feature>
<dbReference type="AlphaFoldDB" id="A0A2T3M8F2"/>
<dbReference type="RefSeq" id="WP_107238101.1">
    <property type="nucleotide sequence ID" value="NZ_PYLW01000038.1"/>
</dbReference>
<comment type="caution">
    <text evidence="2">The sequence shown here is derived from an EMBL/GenBank/DDBJ whole genome shotgun (WGS) entry which is preliminary data.</text>
</comment>
<name>A0A2T3M8F2_9GAMM</name>
<evidence type="ECO:0000313" key="3">
    <source>
        <dbReference type="Proteomes" id="UP000241954"/>
    </source>
</evidence>
<feature type="transmembrane region" description="Helical" evidence="1">
    <location>
        <begin position="110"/>
        <end position="131"/>
    </location>
</feature>
<organism evidence="2 3">
    <name type="scientific">Photobacterium iliopiscarium</name>
    <dbReference type="NCBI Taxonomy" id="56192"/>
    <lineage>
        <taxon>Bacteria</taxon>
        <taxon>Pseudomonadati</taxon>
        <taxon>Pseudomonadota</taxon>
        <taxon>Gammaproteobacteria</taxon>
        <taxon>Vibrionales</taxon>
        <taxon>Vibrionaceae</taxon>
        <taxon>Photobacterium</taxon>
    </lineage>
</organism>
<proteinExistence type="predicted"/>
<keyword evidence="1" id="KW-1133">Transmembrane helix</keyword>
<keyword evidence="1" id="KW-0812">Transmembrane</keyword>
<evidence type="ECO:0000313" key="2">
    <source>
        <dbReference type="EMBL" id="PSV88674.1"/>
    </source>
</evidence>
<gene>
    <name evidence="2" type="ORF">C9I88_19505</name>
</gene>
<protein>
    <recommendedName>
        <fullName evidence="4">MotA/TolQ/ExbB proton channel domain-containing protein</fullName>
    </recommendedName>
</protein>
<accession>A0A2T3M8F2</accession>
<feature type="transmembrane region" description="Helical" evidence="1">
    <location>
        <begin position="143"/>
        <end position="164"/>
    </location>
</feature>
<sequence>MLTLEGKDMEKIEQYKQSPHKFIFSEFVVFVSQIFMFFMVTIFVSNFLNNEDKLINFLNQKINDGTIGDLILSLLAILIVIGLFTTLDRVIDNKHVKFYIDEVLNEIPKLIYTLGSSVTGSMLATSLFLVLNPNIEITAIKTATTAISFAFIVFIYGCGFSYIFKRKTHIIKKQSHQNE</sequence>
<evidence type="ECO:0000256" key="1">
    <source>
        <dbReference type="SAM" id="Phobius"/>
    </source>
</evidence>
<dbReference type="Proteomes" id="UP000241954">
    <property type="component" value="Unassembled WGS sequence"/>
</dbReference>
<reference evidence="2 3" key="1">
    <citation type="submission" date="2018-01" db="EMBL/GenBank/DDBJ databases">
        <title>Whole genome sequencing of Histamine producing bacteria.</title>
        <authorList>
            <person name="Butler K."/>
        </authorList>
    </citation>
    <scope>NUCLEOTIDE SEQUENCE [LARGE SCALE GENOMIC DNA]</scope>
    <source>
        <strain evidence="2 3">NCIMB 13481</strain>
    </source>
</reference>
<dbReference type="EMBL" id="PYLW01000038">
    <property type="protein sequence ID" value="PSV88674.1"/>
    <property type="molecule type" value="Genomic_DNA"/>
</dbReference>
<feature type="transmembrane region" description="Helical" evidence="1">
    <location>
        <begin position="21"/>
        <end position="47"/>
    </location>
</feature>
<keyword evidence="1" id="KW-0472">Membrane</keyword>
<evidence type="ECO:0008006" key="4">
    <source>
        <dbReference type="Google" id="ProtNLM"/>
    </source>
</evidence>